<protein>
    <recommendedName>
        <fullName evidence="3">RING-type domain-containing protein</fullName>
    </recommendedName>
</protein>
<keyword evidence="1" id="KW-0863">Zinc-finger</keyword>
<dbReference type="Proteomes" id="UP001165065">
    <property type="component" value="Unassembled WGS sequence"/>
</dbReference>
<dbReference type="InterPro" id="IPR001841">
    <property type="entry name" value="Znf_RING"/>
</dbReference>
<organism evidence="4 5">
    <name type="scientific">Triparma columacea</name>
    <dbReference type="NCBI Taxonomy" id="722753"/>
    <lineage>
        <taxon>Eukaryota</taxon>
        <taxon>Sar</taxon>
        <taxon>Stramenopiles</taxon>
        <taxon>Ochrophyta</taxon>
        <taxon>Bolidophyceae</taxon>
        <taxon>Parmales</taxon>
        <taxon>Triparmaceae</taxon>
        <taxon>Triparma</taxon>
    </lineage>
</organism>
<dbReference type="GO" id="GO:0008270">
    <property type="term" value="F:zinc ion binding"/>
    <property type="evidence" value="ECO:0007669"/>
    <property type="project" value="UniProtKB-KW"/>
</dbReference>
<dbReference type="Pfam" id="PF13639">
    <property type="entry name" value="zf-RING_2"/>
    <property type="match status" value="1"/>
</dbReference>
<sequence length="276" mass="29262">MEESLMFEEGTESRGFGERVTRAMRRAFIGKGGGGEGGMGQGGQGGQAQGYYYLNEDDDQDQDDVTGCYDAYGAGSGVGQANTGGWDDGTRGGLNDGTSDTGGWGKGSQGSGEGEGYEGEGGGYGSPALTARGTPRSSPMSHHSSPKPLMSADKLRVSDGGIPTLGEMDEIVLPGSRAQMEIMKLVGGVGEKEKDAVECVICMDGFTPSNPCMLTLCSCGVNMTLFHYSCLLEWTGRNQECPSCRERLFWEEGGREEEGEEGEEEEEEEEGEVQEV</sequence>
<feature type="region of interest" description="Disordered" evidence="2">
    <location>
        <begin position="31"/>
        <end position="52"/>
    </location>
</feature>
<dbReference type="AlphaFoldDB" id="A0A9W7L462"/>
<evidence type="ECO:0000313" key="5">
    <source>
        <dbReference type="Proteomes" id="UP001165065"/>
    </source>
</evidence>
<feature type="compositionally biased region" description="Acidic residues" evidence="2">
    <location>
        <begin position="254"/>
        <end position="276"/>
    </location>
</feature>
<dbReference type="InterPro" id="IPR013083">
    <property type="entry name" value="Znf_RING/FYVE/PHD"/>
</dbReference>
<reference evidence="5" key="1">
    <citation type="journal article" date="2023" name="Commun. Biol.">
        <title>Genome analysis of Parmales, the sister group of diatoms, reveals the evolutionary specialization of diatoms from phago-mixotrophs to photoautotrophs.</title>
        <authorList>
            <person name="Ban H."/>
            <person name="Sato S."/>
            <person name="Yoshikawa S."/>
            <person name="Yamada K."/>
            <person name="Nakamura Y."/>
            <person name="Ichinomiya M."/>
            <person name="Sato N."/>
            <person name="Blanc-Mathieu R."/>
            <person name="Endo H."/>
            <person name="Kuwata A."/>
            <person name="Ogata H."/>
        </authorList>
    </citation>
    <scope>NUCLEOTIDE SEQUENCE [LARGE SCALE GENOMIC DNA]</scope>
</reference>
<evidence type="ECO:0000259" key="3">
    <source>
        <dbReference type="PROSITE" id="PS50089"/>
    </source>
</evidence>
<dbReference type="EMBL" id="BRYA01000004">
    <property type="protein sequence ID" value="GMI30886.1"/>
    <property type="molecule type" value="Genomic_DNA"/>
</dbReference>
<accession>A0A9W7L462</accession>
<feature type="domain" description="RING-type" evidence="3">
    <location>
        <begin position="199"/>
        <end position="245"/>
    </location>
</feature>
<dbReference type="OrthoDB" id="8062037at2759"/>
<name>A0A9W7L462_9STRA</name>
<evidence type="ECO:0000256" key="2">
    <source>
        <dbReference type="SAM" id="MobiDB-lite"/>
    </source>
</evidence>
<keyword evidence="1" id="KW-0479">Metal-binding</keyword>
<feature type="compositionally biased region" description="Low complexity" evidence="2">
    <location>
        <begin position="135"/>
        <end position="151"/>
    </location>
</feature>
<comment type="caution">
    <text evidence="4">The sequence shown here is derived from an EMBL/GenBank/DDBJ whole genome shotgun (WGS) entry which is preliminary data.</text>
</comment>
<dbReference type="Gene3D" id="3.30.40.10">
    <property type="entry name" value="Zinc/RING finger domain, C3HC4 (zinc finger)"/>
    <property type="match status" value="1"/>
</dbReference>
<feature type="compositionally biased region" description="Gly residues" evidence="2">
    <location>
        <begin position="91"/>
        <end position="125"/>
    </location>
</feature>
<proteinExistence type="predicted"/>
<feature type="region of interest" description="Disordered" evidence="2">
    <location>
        <begin position="252"/>
        <end position="276"/>
    </location>
</feature>
<keyword evidence="5" id="KW-1185">Reference proteome</keyword>
<evidence type="ECO:0000256" key="1">
    <source>
        <dbReference type="PROSITE-ProRule" id="PRU00175"/>
    </source>
</evidence>
<gene>
    <name evidence="4" type="ORF">TrCOL_g7257</name>
</gene>
<evidence type="ECO:0000313" key="4">
    <source>
        <dbReference type="EMBL" id="GMI30886.1"/>
    </source>
</evidence>
<dbReference type="PROSITE" id="PS50089">
    <property type="entry name" value="ZF_RING_2"/>
    <property type="match status" value="1"/>
</dbReference>
<keyword evidence="1" id="KW-0862">Zinc</keyword>
<feature type="region of interest" description="Disordered" evidence="2">
    <location>
        <begin position="76"/>
        <end position="156"/>
    </location>
</feature>
<feature type="compositionally biased region" description="Gly residues" evidence="2">
    <location>
        <begin position="31"/>
        <end position="48"/>
    </location>
</feature>
<dbReference type="SUPFAM" id="SSF57850">
    <property type="entry name" value="RING/U-box"/>
    <property type="match status" value="1"/>
</dbReference>